<dbReference type="EMBL" id="CAJZAG010000007">
    <property type="protein sequence ID" value="CAG9177603.1"/>
    <property type="molecule type" value="Genomic_DNA"/>
</dbReference>
<protein>
    <submittedName>
        <fullName evidence="1">Uncharacterized protein</fullName>
    </submittedName>
</protein>
<evidence type="ECO:0000313" key="2">
    <source>
        <dbReference type="Proteomes" id="UP000706525"/>
    </source>
</evidence>
<proteinExistence type="predicted"/>
<dbReference type="Proteomes" id="UP000706525">
    <property type="component" value="Unassembled WGS sequence"/>
</dbReference>
<comment type="caution">
    <text evidence="1">The sequence shown here is derived from an EMBL/GenBank/DDBJ whole genome shotgun (WGS) entry which is preliminary data.</text>
</comment>
<reference evidence="1 2" key="1">
    <citation type="submission" date="2021-08" db="EMBL/GenBank/DDBJ databases">
        <authorList>
            <person name="Peeters C."/>
        </authorList>
    </citation>
    <scope>NUCLEOTIDE SEQUENCE [LARGE SCALE GENOMIC DNA]</scope>
    <source>
        <strain evidence="1 2">LMG 32289</strain>
    </source>
</reference>
<gene>
    <name evidence="1" type="ORF">LMG32289_03854</name>
</gene>
<accession>A0ABM8XC58</accession>
<organism evidence="1 2">
    <name type="scientific">Cupriavidus pampae</name>
    <dbReference type="NCBI Taxonomy" id="659251"/>
    <lineage>
        <taxon>Bacteria</taxon>
        <taxon>Pseudomonadati</taxon>
        <taxon>Pseudomonadota</taxon>
        <taxon>Betaproteobacteria</taxon>
        <taxon>Burkholderiales</taxon>
        <taxon>Burkholderiaceae</taxon>
        <taxon>Cupriavidus</taxon>
    </lineage>
</organism>
<sequence>MYDGGDNWAIVFATNSATARREGANECNCEWEEVDHCRRRPALDQYAPGPVPPLALIAQGWHYECFHCSCRVDEDMDDVEADPHFDTWSEAQPVPRGQFVYCSPACAAIDAARRRGRRAAETALIELVEAKYPGAVAIHAHVYGDRLDTKPGHCSASFTFPGGRYPATYKFGDAAWVSQCDVEAFEALYG</sequence>
<name>A0ABM8XC58_9BURK</name>
<keyword evidence="2" id="KW-1185">Reference proteome</keyword>
<evidence type="ECO:0000313" key="1">
    <source>
        <dbReference type="EMBL" id="CAG9177603.1"/>
    </source>
</evidence>